<protein>
    <submittedName>
        <fullName evidence="2">Uncharacterized protein</fullName>
    </submittedName>
</protein>
<dbReference type="EMBL" id="WISZ01000165">
    <property type="protein sequence ID" value="MQX11043.1"/>
    <property type="molecule type" value="Genomic_DNA"/>
</dbReference>
<reference evidence="2 3" key="1">
    <citation type="journal article" date="2013" name="Genome Biol.">
        <title>Comparative genomics of the core and accessory genomes of 48 Sinorhizobium strains comprising five genospecies.</title>
        <authorList>
            <person name="Sugawara M."/>
            <person name="Epstein B."/>
            <person name="Badgley B.D."/>
            <person name="Unno T."/>
            <person name="Xu L."/>
            <person name="Reese J."/>
            <person name="Gyaneshwar P."/>
            <person name="Denny R."/>
            <person name="Mudge J."/>
            <person name="Bharti A.K."/>
            <person name="Farmer A.D."/>
            <person name="May G.D."/>
            <person name="Woodward J.E."/>
            <person name="Medigue C."/>
            <person name="Vallenet D."/>
            <person name="Lajus A."/>
            <person name="Rouy Z."/>
            <person name="Martinez-Vaz B."/>
            <person name="Tiffin P."/>
            <person name="Young N.D."/>
            <person name="Sadowsky M.J."/>
        </authorList>
    </citation>
    <scope>NUCLEOTIDE SEQUENCE [LARGE SCALE GENOMIC DNA]</scope>
    <source>
        <strain evidence="2 3">USDA205</strain>
    </source>
</reference>
<dbReference type="AlphaFoldDB" id="A0A844ADL7"/>
<accession>A0A844ADL7</accession>
<gene>
    <name evidence="2" type="ORF">GHK48_22905</name>
</gene>
<dbReference type="RefSeq" id="WP_141322192.1">
    <property type="nucleotide sequence ID" value="NZ_BJNI01000048.1"/>
</dbReference>
<feature type="compositionally biased region" description="Polar residues" evidence="1">
    <location>
        <begin position="61"/>
        <end position="82"/>
    </location>
</feature>
<evidence type="ECO:0000313" key="2">
    <source>
        <dbReference type="EMBL" id="MQX11043.1"/>
    </source>
</evidence>
<proteinExistence type="predicted"/>
<name>A0A844ADL7_RHIFR</name>
<organism evidence="2 3">
    <name type="scientific">Rhizobium fredii</name>
    <name type="common">Sinorhizobium fredii</name>
    <dbReference type="NCBI Taxonomy" id="380"/>
    <lineage>
        <taxon>Bacteria</taxon>
        <taxon>Pseudomonadati</taxon>
        <taxon>Pseudomonadota</taxon>
        <taxon>Alphaproteobacteria</taxon>
        <taxon>Hyphomicrobiales</taxon>
        <taxon>Rhizobiaceae</taxon>
        <taxon>Sinorhizobium/Ensifer group</taxon>
        <taxon>Sinorhizobium</taxon>
    </lineage>
</organism>
<evidence type="ECO:0000313" key="3">
    <source>
        <dbReference type="Proteomes" id="UP000466694"/>
    </source>
</evidence>
<dbReference type="Proteomes" id="UP000466694">
    <property type="component" value="Unassembled WGS sequence"/>
</dbReference>
<sequence>MAMALLAKVEQEHKCCIDLEHFFRSRHDPGTGGHIDNLCEPYKSYVDRKQDLIREPVIPTEATSISPTQATAQLSLTPRSTR</sequence>
<feature type="region of interest" description="Disordered" evidence="1">
    <location>
        <begin position="59"/>
        <end position="82"/>
    </location>
</feature>
<comment type="caution">
    <text evidence="2">The sequence shown here is derived from an EMBL/GenBank/DDBJ whole genome shotgun (WGS) entry which is preliminary data.</text>
</comment>
<evidence type="ECO:0000256" key="1">
    <source>
        <dbReference type="SAM" id="MobiDB-lite"/>
    </source>
</evidence>